<sequence>MAIAPIASSSAVPVTRTGGAAAPAGQHPAGFGAGSAVPSVPGSALSKFPEPLLPEGPRAGAPRAPQRAAAPASSAPQAAPDLPEATATAPGTVPFGPPQPTPPDLPALADHVYGLLVRRLRSDRERRGW</sequence>
<keyword evidence="3" id="KW-1185">Reference proteome</keyword>
<evidence type="ECO:0000313" key="2">
    <source>
        <dbReference type="EMBL" id="MBB4744078.1"/>
    </source>
</evidence>
<name>A0A7W7MBG3_9ACTN</name>
<dbReference type="Proteomes" id="UP000546162">
    <property type="component" value="Unassembled WGS sequence"/>
</dbReference>
<reference evidence="2 3" key="1">
    <citation type="submission" date="2020-08" db="EMBL/GenBank/DDBJ databases">
        <title>Sequencing the genomes of 1000 actinobacteria strains.</title>
        <authorList>
            <person name="Klenk H.-P."/>
        </authorList>
    </citation>
    <scope>NUCLEOTIDE SEQUENCE [LARGE SCALE GENOMIC DNA]</scope>
    <source>
        <strain evidence="2 3">DSM 45809</strain>
    </source>
</reference>
<feature type="region of interest" description="Disordered" evidence="1">
    <location>
        <begin position="1"/>
        <end position="107"/>
    </location>
</feature>
<gene>
    <name evidence="2" type="ORF">BJY16_007537</name>
</gene>
<organism evidence="2 3">
    <name type="scientific">Actinoplanes octamycinicus</name>
    <dbReference type="NCBI Taxonomy" id="135948"/>
    <lineage>
        <taxon>Bacteria</taxon>
        <taxon>Bacillati</taxon>
        <taxon>Actinomycetota</taxon>
        <taxon>Actinomycetes</taxon>
        <taxon>Micromonosporales</taxon>
        <taxon>Micromonosporaceae</taxon>
        <taxon>Actinoplanes</taxon>
    </lineage>
</organism>
<evidence type="ECO:0000313" key="3">
    <source>
        <dbReference type="Proteomes" id="UP000546162"/>
    </source>
</evidence>
<dbReference type="EMBL" id="JACHNB010000001">
    <property type="protein sequence ID" value="MBB4744078.1"/>
    <property type="molecule type" value="Genomic_DNA"/>
</dbReference>
<feature type="compositionally biased region" description="Low complexity" evidence="1">
    <location>
        <begin position="56"/>
        <end position="80"/>
    </location>
</feature>
<evidence type="ECO:0000256" key="1">
    <source>
        <dbReference type="SAM" id="MobiDB-lite"/>
    </source>
</evidence>
<dbReference type="AlphaFoldDB" id="A0A7W7MBG3"/>
<feature type="compositionally biased region" description="Low complexity" evidence="1">
    <location>
        <begin position="1"/>
        <end position="30"/>
    </location>
</feature>
<proteinExistence type="predicted"/>
<accession>A0A7W7MBG3</accession>
<feature type="compositionally biased region" description="Pro residues" evidence="1">
    <location>
        <begin position="95"/>
        <end position="105"/>
    </location>
</feature>
<protein>
    <submittedName>
        <fullName evidence="2">Uncharacterized protein</fullName>
    </submittedName>
</protein>
<comment type="caution">
    <text evidence="2">The sequence shown here is derived from an EMBL/GenBank/DDBJ whole genome shotgun (WGS) entry which is preliminary data.</text>
</comment>
<dbReference type="RefSeq" id="WP_185044291.1">
    <property type="nucleotide sequence ID" value="NZ_BAABFG010000005.1"/>
</dbReference>